<keyword evidence="2" id="KW-0472">Membrane</keyword>
<organism evidence="3 4">
    <name type="scientific">Chlamydomonas eustigma</name>
    <dbReference type="NCBI Taxonomy" id="1157962"/>
    <lineage>
        <taxon>Eukaryota</taxon>
        <taxon>Viridiplantae</taxon>
        <taxon>Chlorophyta</taxon>
        <taxon>core chlorophytes</taxon>
        <taxon>Chlorophyceae</taxon>
        <taxon>CS clade</taxon>
        <taxon>Chlamydomonadales</taxon>
        <taxon>Chlamydomonadaceae</taxon>
        <taxon>Chlamydomonas</taxon>
    </lineage>
</organism>
<keyword evidence="2" id="KW-1133">Transmembrane helix</keyword>
<gene>
    <name evidence="3" type="ORF">CEUSTIGMA_g7969.t1</name>
</gene>
<sequence length="605" mass="65261">MKGRTKIPVFVCILYVASLYDLAQSRIYLFEDKDTSDGFTRPSEGAVDVYIGLESGSEEPHPVQTALDSTNVNPQEGFSLFTPITHPMFWALKKLEEIEASQRSAMNNLILGQFVDQQEGDLVSPHTESMLRHVGCQRYKNAMREYTQMASQEFDKTVQVLESDWVVGSSFPGAEAEKTLAALSSSISKETAEKEGQKLVYMLDSMDTASREASLFGGDLASSSLLNSADDDNDDGGWGGASIVLLGGSMNEGGNTQHVEGALSYSQEVAKKSAGEGLMSQQREAQQLMAQQVLEAAAVQDAAASSLYDLLSNAASQGLLRSEDTLELLRGHNDAPHSYSLLFPGGLSLDYLQPRDGDVTKAAAALWARRRAEGNDATSASASSATTTSTSSASDTYYALAGNTLFDTVISLLDDNAVKGVVPQAALVELVQDYDELEAYDLPEEETWNQGQKQKARRAGGGSGLDVDFDGKPELMLLLVDPVTGAINSELVLLLVLLFCVAMMVANFVHSWTGLLKAMSKCRGITGQMMVPVWVLRDGQMVQENVLLKDGDEFVSLEDDFIKGAVGLKHGQDLKHVNEDVKAGGQLPEVVVASEFAAEEKCSKL</sequence>
<dbReference type="EMBL" id="BEGY01000053">
    <property type="protein sequence ID" value="GAX80531.1"/>
    <property type="molecule type" value="Genomic_DNA"/>
</dbReference>
<evidence type="ECO:0000256" key="2">
    <source>
        <dbReference type="SAM" id="Phobius"/>
    </source>
</evidence>
<evidence type="ECO:0000313" key="3">
    <source>
        <dbReference type="EMBL" id="GAX80531.1"/>
    </source>
</evidence>
<dbReference type="AlphaFoldDB" id="A0A250XBS9"/>
<proteinExistence type="predicted"/>
<protein>
    <submittedName>
        <fullName evidence="3">Uncharacterized protein</fullName>
    </submittedName>
</protein>
<dbReference type="Proteomes" id="UP000232323">
    <property type="component" value="Unassembled WGS sequence"/>
</dbReference>
<comment type="caution">
    <text evidence="3">The sequence shown here is derived from an EMBL/GenBank/DDBJ whole genome shotgun (WGS) entry which is preliminary data.</text>
</comment>
<accession>A0A250XBS9</accession>
<feature type="transmembrane region" description="Helical" evidence="2">
    <location>
        <begin position="491"/>
        <end position="509"/>
    </location>
</feature>
<evidence type="ECO:0000313" key="4">
    <source>
        <dbReference type="Proteomes" id="UP000232323"/>
    </source>
</evidence>
<reference evidence="3 4" key="1">
    <citation type="submission" date="2017-08" db="EMBL/GenBank/DDBJ databases">
        <title>Acidophilic green algal genome provides insights into adaptation to an acidic environment.</title>
        <authorList>
            <person name="Hirooka S."/>
            <person name="Hirose Y."/>
            <person name="Kanesaki Y."/>
            <person name="Higuchi S."/>
            <person name="Fujiwara T."/>
            <person name="Onuma R."/>
            <person name="Era A."/>
            <person name="Ohbayashi R."/>
            <person name="Uzuka A."/>
            <person name="Nozaki H."/>
            <person name="Yoshikawa H."/>
            <person name="Miyagishima S.Y."/>
        </authorList>
    </citation>
    <scope>NUCLEOTIDE SEQUENCE [LARGE SCALE GENOMIC DNA]</scope>
    <source>
        <strain evidence="3 4">NIES-2499</strain>
    </source>
</reference>
<keyword evidence="2" id="KW-0812">Transmembrane</keyword>
<name>A0A250XBS9_9CHLO</name>
<keyword evidence="4" id="KW-1185">Reference proteome</keyword>
<feature type="region of interest" description="Disordered" evidence="1">
    <location>
        <begin position="445"/>
        <end position="465"/>
    </location>
</feature>
<evidence type="ECO:0000256" key="1">
    <source>
        <dbReference type="SAM" id="MobiDB-lite"/>
    </source>
</evidence>